<dbReference type="AlphaFoldDB" id="A0A7S0L1D0"/>
<organism evidence="6">
    <name type="scientific">Coccolithus braarudii</name>
    <dbReference type="NCBI Taxonomy" id="221442"/>
    <lineage>
        <taxon>Eukaryota</taxon>
        <taxon>Haptista</taxon>
        <taxon>Haptophyta</taxon>
        <taxon>Prymnesiophyceae</taxon>
        <taxon>Coccolithales</taxon>
        <taxon>Coccolithaceae</taxon>
        <taxon>Coccolithus</taxon>
    </lineage>
</organism>
<sequence>MVAVLMIEVPELYPLVLLSVTGLPFITSFMMGGQVMSARTRLNVPLPNLYATPGVHDKAEEFNRVQRGHQNMFETLSYVLMATVVGGIKYPRVAVGFMVAYCLGNVFYLRGYANMAHDVNMARYKNPIAALKPVGLIGSVITAVTACVVMMM</sequence>
<feature type="transmembrane region" description="Helical" evidence="5">
    <location>
        <begin position="94"/>
        <end position="113"/>
    </location>
</feature>
<reference evidence="6" key="1">
    <citation type="submission" date="2021-01" db="EMBL/GenBank/DDBJ databases">
        <authorList>
            <person name="Corre E."/>
            <person name="Pelletier E."/>
            <person name="Niang G."/>
            <person name="Scheremetjew M."/>
            <person name="Finn R."/>
            <person name="Kale V."/>
            <person name="Holt S."/>
            <person name="Cochrane G."/>
            <person name="Meng A."/>
            <person name="Brown T."/>
            <person name="Cohen L."/>
        </authorList>
    </citation>
    <scope>NUCLEOTIDE SEQUENCE</scope>
    <source>
        <strain evidence="6">PLY182g</strain>
    </source>
</reference>
<dbReference type="SUPFAM" id="SSF161084">
    <property type="entry name" value="MAPEG domain-like"/>
    <property type="match status" value="1"/>
</dbReference>
<evidence type="ECO:0000256" key="3">
    <source>
        <dbReference type="ARBA" id="ARBA00022989"/>
    </source>
</evidence>
<evidence type="ECO:0000256" key="2">
    <source>
        <dbReference type="ARBA" id="ARBA00022692"/>
    </source>
</evidence>
<feature type="transmembrane region" description="Helical" evidence="5">
    <location>
        <begin position="134"/>
        <end position="151"/>
    </location>
</feature>
<comment type="subcellular location">
    <subcellularLocation>
        <location evidence="1">Membrane</location>
        <topology evidence="1">Multi-pass membrane protein</topology>
    </subcellularLocation>
</comment>
<dbReference type="PANTHER" id="PTHR10250">
    <property type="entry name" value="MICROSOMAL GLUTATHIONE S-TRANSFERASE"/>
    <property type="match status" value="1"/>
</dbReference>
<keyword evidence="3 5" id="KW-1133">Transmembrane helix</keyword>
<dbReference type="Gene3D" id="1.20.120.550">
    <property type="entry name" value="Membrane associated eicosanoid/glutathione metabolism-like domain"/>
    <property type="match status" value="1"/>
</dbReference>
<evidence type="ECO:0000256" key="1">
    <source>
        <dbReference type="ARBA" id="ARBA00004141"/>
    </source>
</evidence>
<dbReference type="GO" id="GO:0005783">
    <property type="term" value="C:endoplasmic reticulum"/>
    <property type="evidence" value="ECO:0007669"/>
    <property type="project" value="TreeGrafter"/>
</dbReference>
<feature type="transmembrane region" description="Helical" evidence="5">
    <location>
        <begin position="12"/>
        <end position="32"/>
    </location>
</feature>
<dbReference type="GO" id="GO:0004602">
    <property type="term" value="F:glutathione peroxidase activity"/>
    <property type="evidence" value="ECO:0007669"/>
    <property type="project" value="TreeGrafter"/>
</dbReference>
<dbReference type="GO" id="GO:0016020">
    <property type="term" value="C:membrane"/>
    <property type="evidence" value="ECO:0007669"/>
    <property type="project" value="UniProtKB-SubCell"/>
</dbReference>
<evidence type="ECO:0008006" key="7">
    <source>
        <dbReference type="Google" id="ProtNLM"/>
    </source>
</evidence>
<dbReference type="GO" id="GO:0004364">
    <property type="term" value="F:glutathione transferase activity"/>
    <property type="evidence" value="ECO:0007669"/>
    <property type="project" value="TreeGrafter"/>
</dbReference>
<dbReference type="Pfam" id="PF01124">
    <property type="entry name" value="MAPEG"/>
    <property type="match status" value="1"/>
</dbReference>
<dbReference type="EMBL" id="HBEY01005161">
    <property type="protein sequence ID" value="CAD8599173.1"/>
    <property type="molecule type" value="Transcribed_RNA"/>
</dbReference>
<proteinExistence type="predicted"/>
<accession>A0A7S0L1D0</accession>
<dbReference type="GO" id="GO:0006691">
    <property type="term" value="P:leukotriene metabolic process"/>
    <property type="evidence" value="ECO:0007669"/>
    <property type="project" value="UniProtKB-ARBA"/>
</dbReference>
<dbReference type="InterPro" id="IPR001129">
    <property type="entry name" value="Membr-assoc_MAPEG"/>
</dbReference>
<keyword evidence="2 5" id="KW-0812">Transmembrane</keyword>
<keyword evidence="4 5" id="KW-0472">Membrane</keyword>
<dbReference type="PANTHER" id="PTHR10250:SF26">
    <property type="entry name" value="GLUTATHIONE S-TRANSFERASE 3, MITOCHONDRIAL"/>
    <property type="match status" value="1"/>
</dbReference>
<protein>
    <recommendedName>
        <fullName evidence="7">Glutathione transferase</fullName>
    </recommendedName>
</protein>
<evidence type="ECO:0000313" key="6">
    <source>
        <dbReference type="EMBL" id="CAD8599173.1"/>
    </source>
</evidence>
<name>A0A7S0L1D0_9EUKA</name>
<evidence type="ECO:0000256" key="4">
    <source>
        <dbReference type="ARBA" id="ARBA00023136"/>
    </source>
</evidence>
<dbReference type="GO" id="GO:0005635">
    <property type="term" value="C:nuclear envelope"/>
    <property type="evidence" value="ECO:0007669"/>
    <property type="project" value="TreeGrafter"/>
</dbReference>
<dbReference type="InterPro" id="IPR023352">
    <property type="entry name" value="MAPEG-like_dom_sf"/>
</dbReference>
<dbReference type="InterPro" id="IPR050997">
    <property type="entry name" value="MAPEG"/>
</dbReference>
<gene>
    <name evidence="6" type="ORF">CPEL01642_LOCUS2503</name>
</gene>
<evidence type="ECO:0000256" key="5">
    <source>
        <dbReference type="SAM" id="Phobius"/>
    </source>
</evidence>